<keyword evidence="1" id="KW-0808">Transferase</keyword>
<dbReference type="InterPro" id="IPR000182">
    <property type="entry name" value="GNAT_dom"/>
</dbReference>
<dbReference type="Proteomes" id="UP000184390">
    <property type="component" value="Unassembled WGS sequence"/>
</dbReference>
<evidence type="ECO:0000256" key="1">
    <source>
        <dbReference type="ARBA" id="ARBA00022679"/>
    </source>
</evidence>
<feature type="domain" description="N-acetyltransferase" evidence="3">
    <location>
        <begin position="2"/>
        <end position="178"/>
    </location>
</feature>
<keyword evidence="2" id="KW-0012">Acyltransferase</keyword>
<evidence type="ECO:0000313" key="5">
    <source>
        <dbReference type="Proteomes" id="UP000184390"/>
    </source>
</evidence>
<dbReference type="RefSeq" id="WP_073451957.1">
    <property type="nucleotide sequence ID" value="NZ_FQYL01000003.1"/>
</dbReference>
<evidence type="ECO:0000313" key="4">
    <source>
        <dbReference type="EMBL" id="SHI64538.1"/>
    </source>
</evidence>
<comment type="caution">
    <text evidence="4">The sequence shown here is derived from an EMBL/GenBank/DDBJ whole genome shotgun (WGS) entry which is preliminary data.</text>
</comment>
<dbReference type="Gene3D" id="3.40.630.30">
    <property type="match status" value="1"/>
</dbReference>
<sequence>MMIIRAASLDDAAGIRGIRNAAVRDTLAVWTEREQTPEQAIAWLEPAVTRGTALVAVERHPPGTGTGDGIPPHDDRIIGFAVAVPWRAYEGYARTVEDSVYLSPTAQGRGVGGRLLAALIGASRRAGDRTMIAAIEAGNDISIHLHERHGFVVVGTIPAAGEKHGRLLDLTLMSRALRVPPPMPDASSYFR</sequence>
<dbReference type="PANTHER" id="PTHR43072">
    <property type="entry name" value="N-ACETYLTRANSFERASE"/>
    <property type="match status" value="1"/>
</dbReference>
<reference evidence="4 5" key="1">
    <citation type="submission" date="2016-11" db="EMBL/GenBank/DDBJ databases">
        <authorList>
            <person name="Varghese N."/>
            <person name="Submissions S."/>
        </authorList>
    </citation>
    <scope>NUCLEOTIDE SEQUENCE [LARGE SCALE GENOMIC DNA]</scope>
    <source>
        <strain evidence="4 5">PA</strain>
    </source>
</reference>
<dbReference type="PROSITE" id="PS51186">
    <property type="entry name" value="GNAT"/>
    <property type="match status" value="1"/>
</dbReference>
<name>A0ABY1I832_9ACTO</name>
<organism evidence="4 5">
    <name type="scientific">Actinomyces denticolens</name>
    <dbReference type="NCBI Taxonomy" id="52767"/>
    <lineage>
        <taxon>Bacteria</taxon>
        <taxon>Bacillati</taxon>
        <taxon>Actinomycetota</taxon>
        <taxon>Actinomycetes</taxon>
        <taxon>Actinomycetales</taxon>
        <taxon>Actinomycetaceae</taxon>
        <taxon>Actinomyces</taxon>
    </lineage>
</organism>
<dbReference type="Pfam" id="PF00583">
    <property type="entry name" value="Acetyltransf_1"/>
    <property type="match status" value="1"/>
</dbReference>
<gene>
    <name evidence="4" type="ORF">SAMN05216246_103227</name>
</gene>
<dbReference type="EMBL" id="FQYL01000003">
    <property type="protein sequence ID" value="SHI64538.1"/>
    <property type="molecule type" value="Genomic_DNA"/>
</dbReference>
<evidence type="ECO:0000259" key="3">
    <source>
        <dbReference type="PROSITE" id="PS51186"/>
    </source>
</evidence>
<evidence type="ECO:0000256" key="2">
    <source>
        <dbReference type="ARBA" id="ARBA00023315"/>
    </source>
</evidence>
<dbReference type="CDD" id="cd04301">
    <property type="entry name" value="NAT_SF"/>
    <property type="match status" value="1"/>
</dbReference>
<protein>
    <submittedName>
        <fullName evidence="4">Phosphinothricin acetyltransferase</fullName>
    </submittedName>
</protein>
<accession>A0ABY1I832</accession>
<dbReference type="SUPFAM" id="SSF55729">
    <property type="entry name" value="Acyl-CoA N-acyltransferases (Nat)"/>
    <property type="match status" value="1"/>
</dbReference>
<dbReference type="PANTHER" id="PTHR43072:SF23">
    <property type="entry name" value="UPF0039 PROTEIN C11D3.02C"/>
    <property type="match status" value="1"/>
</dbReference>
<keyword evidence="5" id="KW-1185">Reference proteome</keyword>
<proteinExistence type="predicted"/>
<dbReference type="InterPro" id="IPR016181">
    <property type="entry name" value="Acyl_CoA_acyltransferase"/>
</dbReference>